<dbReference type="AlphaFoldDB" id="Q8LRC4"/>
<accession>Q8LRC4</accession>
<protein>
    <submittedName>
        <fullName evidence="1">Uncharacterized protein</fullName>
    </submittedName>
</protein>
<proteinExistence type="predicted"/>
<reference evidence="1" key="1">
    <citation type="journal article" date="2002" name="Nature">
        <title>The genome sequence and structure of rice chromosome 1.</title>
        <authorList>
            <person name="Sasaki T."/>
            <person name="Matsumoto T."/>
            <person name="Yamamoto K."/>
            <person name="Sakata K."/>
            <person name="Baba T."/>
            <person name="Katayose Y."/>
            <person name="Wu J."/>
            <person name="Niimura Y."/>
            <person name="Cheng Z."/>
            <person name="Nagamura Y."/>
            <person name="Antonio B.A."/>
            <person name="Kanamori H."/>
            <person name="Hosokawa S."/>
            <person name="Masukawa M."/>
            <person name="Arikawa K."/>
            <person name="Chiden Y."/>
            <person name="Hayashi M."/>
            <person name="Okamoto M."/>
            <person name="Ando T."/>
            <person name="Aoki H."/>
            <person name="Arita K."/>
            <person name="Hamada M."/>
            <person name="Harada C."/>
            <person name="Hijishita S."/>
            <person name="Honda M."/>
            <person name="Ichikawa Y."/>
            <person name="Idonuma A."/>
            <person name="Iijima M."/>
            <person name="Ikeda M."/>
            <person name="Ikeno M."/>
            <person name="Itoh S."/>
            <person name="Itoh T."/>
            <person name="Itoh Y."/>
            <person name="Itoh Y."/>
            <person name="Iwabuchi A."/>
            <person name="Kamiya K."/>
            <person name="Karasawa W."/>
            <person name="Katagiri S."/>
            <person name="Kikuta A."/>
            <person name="Kobayashi N."/>
            <person name="Kono I."/>
            <person name="Machita K."/>
            <person name="Maehara T."/>
            <person name="Mizuno H."/>
            <person name="Mizubayashi T."/>
            <person name="Mukai Y."/>
            <person name="Nagasaki H."/>
            <person name="Nakashima M."/>
            <person name="Nakama Y."/>
            <person name="Nakamichi Y."/>
            <person name="Nakamura M."/>
            <person name="Namiki N."/>
            <person name="Negishi M."/>
            <person name="Ohta I."/>
            <person name="Ono N."/>
            <person name="Saji S."/>
            <person name="Sakai K."/>
            <person name="Shibata M."/>
            <person name="Shimokawa T."/>
            <person name="Shomura A."/>
            <person name="Song J."/>
            <person name="Takazaki Y."/>
            <person name="Terasawa K."/>
            <person name="Tsuji K."/>
            <person name="Waki K."/>
            <person name="Yamagata H."/>
            <person name="Yamane H."/>
            <person name="Yoshiki S."/>
            <person name="Yoshihara R."/>
            <person name="Yukawa K."/>
            <person name="Zhong H."/>
            <person name="Iwama H."/>
            <person name="Endo T."/>
            <person name="Ito H."/>
            <person name="Hahn J.H."/>
            <person name="Kim H.I."/>
            <person name="Eun M.Y."/>
            <person name="Yano M."/>
            <person name="Jiang J."/>
            <person name="Gojobori T."/>
        </authorList>
    </citation>
    <scope>NUCLEOTIDE SEQUENCE [LARGE SCALE GENOMIC DNA]</scope>
</reference>
<dbReference type="EMBL" id="AP003230">
    <property type="protein sequence ID" value="BAB93190.1"/>
    <property type="molecule type" value="Genomic_DNA"/>
</dbReference>
<dbReference type="Proteomes" id="UP000817658">
    <property type="component" value="Chromosome 1"/>
</dbReference>
<name>Q8LRC4_ORYSJ</name>
<gene>
    <name evidence="1" type="primary">P0031D02.26</name>
</gene>
<organism evidence="1">
    <name type="scientific">Oryza sativa subsp. japonica</name>
    <name type="common">Rice</name>
    <dbReference type="NCBI Taxonomy" id="39947"/>
    <lineage>
        <taxon>Eukaryota</taxon>
        <taxon>Viridiplantae</taxon>
        <taxon>Streptophyta</taxon>
        <taxon>Embryophyta</taxon>
        <taxon>Tracheophyta</taxon>
        <taxon>Spermatophyta</taxon>
        <taxon>Magnoliopsida</taxon>
        <taxon>Liliopsida</taxon>
        <taxon>Poales</taxon>
        <taxon>Poaceae</taxon>
        <taxon>BOP clade</taxon>
        <taxon>Oryzoideae</taxon>
        <taxon>Oryzeae</taxon>
        <taxon>Oryzinae</taxon>
        <taxon>Oryza</taxon>
        <taxon>Oryza sativa</taxon>
    </lineage>
</organism>
<evidence type="ECO:0000313" key="1">
    <source>
        <dbReference type="EMBL" id="BAB93190.1"/>
    </source>
</evidence>
<sequence length="64" mass="7079">MEGGGVVIAIRSQPRSIAHLEFPLQESPISVLSLVLGERKSQLRLQLAGLHGSIHREQFFQNDS</sequence>